<sequence>MVLVILSKKKAETGRKFRFQFLLPHSRKSHETPSTIIFKYYFFRIKILPLWKYRKKKIDIYLSKILLKKY</sequence>
<evidence type="ECO:0000313" key="1">
    <source>
        <dbReference type="EMBL" id="REJ30853.1"/>
    </source>
</evidence>
<protein>
    <submittedName>
        <fullName evidence="1">Uncharacterized protein</fullName>
    </submittedName>
</protein>
<comment type="caution">
    <text evidence="1">The sequence shown here is derived from an EMBL/GenBank/DDBJ whole genome shotgun (WGS) entry which is preliminary data.</text>
</comment>
<evidence type="ECO:0000313" key="2">
    <source>
        <dbReference type="Proteomes" id="UP000257014"/>
    </source>
</evidence>
<gene>
    <name evidence="1" type="ORF">C6P37_02160</name>
</gene>
<dbReference type="Proteomes" id="UP000257014">
    <property type="component" value="Unassembled WGS sequence"/>
</dbReference>
<dbReference type="AlphaFoldDB" id="A0A3E0K7H5"/>
<accession>A0A3E0K7H5</accession>
<proteinExistence type="predicted"/>
<dbReference type="EMBL" id="QEWE01000008">
    <property type="protein sequence ID" value="REJ30853.1"/>
    <property type="molecule type" value="Genomic_DNA"/>
</dbReference>
<name>A0A3E0K7H5_9BACI</name>
<reference evidence="1 2" key="1">
    <citation type="submission" date="2018-03" db="EMBL/GenBank/DDBJ databases">
        <authorList>
            <person name="Keele B.F."/>
        </authorList>
    </citation>
    <scope>NUCLEOTIDE SEQUENCE [LARGE SCALE GENOMIC DNA]</scope>
    <source>
        <strain evidence="1">ZCTH4_d</strain>
    </source>
</reference>
<organism evidence="1 2">
    <name type="scientific">Caldibacillus debilis</name>
    <dbReference type="NCBI Taxonomy" id="301148"/>
    <lineage>
        <taxon>Bacteria</taxon>
        <taxon>Bacillati</taxon>
        <taxon>Bacillota</taxon>
        <taxon>Bacilli</taxon>
        <taxon>Bacillales</taxon>
        <taxon>Bacillaceae</taxon>
        <taxon>Caldibacillus</taxon>
    </lineage>
</organism>